<dbReference type="OrthoDB" id="9975454at2759"/>
<proteinExistence type="predicted"/>
<dbReference type="EMBL" id="CAICTM010000921">
    <property type="protein sequence ID" value="CAB9518319.1"/>
    <property type="molecule type" value="Genomic_DNA"/>
</dbReference>
<evidence type="ECO:0000313" key="3">
    <source>
        <dbReference type="Proteomes" id="UP001153069"/>
    </source>
</evidence>
<dbReference type="PANTHER" id="PTHR39441:SF1">
    <property type="entry name" value="DUF2252 DOMAIN-CONTAINING PROTEIN"/>
    <property type="match status" value="1"/>
</dbReference>
<accession>A0A9N8EDN0</accession>
<feature type="region of interest" description="Disordered" evidence="1">
    <location>
        <begin position="92"/>
        <end position="116"/>
    </location>
</feature>
<sequence length="116" mass="13001">MHIDMPWHAYKALIDEPDKHLGWTNLPSSGFFSVKELSPYAEIFDPVDIDRMGDYEEIAEQWGVILATAHARADQDSNDYITTTNKSICGPKACIRNSEDSSGRSRLGQIQGQSRS</sequence>
<comment type="caution">
    <text evidence="2">The sequence shown here is derived from an EMBL/GenBank/DDBJ whole genome shotgun (WGS) entry which is preliminary data.</text>
</comment>
<keyword evidence="3" id="KW-1185">Reference proteome</keyword>
<protein>
    <submittedName>
        <fullName evidence="2">Uncharacterized protein conserved in bacteria (DUF2252)</fullName>
    </submittedName>
</protein>
<dbReference type="Proteomes" id="UP001153069">
    <property type="component" value="Unassembled WGS sequence"/>
</dbReference>
<gene>
    <name evidence="2" type="ORF">SEMRO_923_G220730.1</name>
</gene>
<evidence type="ECO:0000256" key="1">
    <source>
        <dbReference type="SAM" id="MobiDB-lite"/>
    </source>
</evidence>
<organism evidence="2 3">
    <name type="scientific">Seminavis robusta</name>
    <dbReference type="NCBI Taxonomy" id="568900"/>
    <lineage>
        <taxon>Eukaryota</taxon>
        <taxon>Sar</taxon>
        <taxon>Stramenopiles</taxon>
        <taxon>Ochrophyta</taxon>
        <taxon>Bacillariophyta</taxon>
        <taxon>Bacillariophyceae</taxon>
        <taxon>Bacillariophycidae</taxon>
        <taxon>Naviculales</taxon>
        <taxon>Naviculaceae</taxon>
        <taxon>Seminavis</taxon>
    </lineage>
</organism>
<evidence type="ECO:0000313" key="2">
    <source>
        <dbReference type="EMBL" id="CAB9518319.1"/>
    </source>
</evidence>
<name>A0A9N8EDN0_9STRA</name>
<dbReference type="AlphaFoldDB" id="A0A9N8EDN0"/>
<dbReference type="InterPro" id="IPR018721">
    <property type="entry name" value="DUF2252"/>
</dbReference>
<dbReference type="Pfam" id="PF10009">
    <property type="entry name" value="DUF2252"/>
    <property type="match status" value="1"/>
</dbReference>
<reference evidence="2" key="1">
    <citation type="submission" date="2020-06" db="EMBL/GenBank/DDBJ databases">
        <authorList>
            <consortium name="Plant Systems Biology data submission"/>
        </authorList>
    </citation>
    <scope>NUCLEOTIDE SEQUENCE</scope>
    <source>
        <strain evidence="2">D6</strain>
    </source>
</reference>
<dbReference type="PANTHER" id="PTHR39441">
    <property type="entry name" value="DUF2252 DOMAIN-CONTAINING PROTEIN"/>
    <property type="match status" value="1"/>
</dbReference>